<dbReference type="PANTHER" id="PTHR11707:SF28">
    <property type="entry name" value="60 KDA LYSOPHOSPHOLIPASE"/>
    <property type="match status" value="1"/>
</dbReference>
<reference evidence="3" key="1">
    <citation type="submission" date="2021-02" db="EMBL/GenBank/DDBJ databases">
        <authorList>
            <person name="Nowell W R."/>
        </authorList>
    </citation>
    <scope>NUCLEOTIDE SEQUENCE</scope>
</reference>
<dbReference type="Gene3D" id="3.40.50.1170">
    <property type="entry name" value="L-asparaginase, N-terminal domain"/>
    <property type="match status" value="1"/>
</dbReference>
<keyword evidence="4" id="KW-1185">Reference proteome</keyword>
<dbReference type="InterPro" id="IPR027474">
    <property type="entry name" value="L-asparaginase_N"/>
</dbReference>
<proteinExistence type="predicted"/>
<dbReference type="PIRSF" id="PIRSF500176">
    <property type="entry name" value="L_ASNase"/>
    <property type="match status" value="1"/>
</dbReference>
<dbReference type="AlphaFoldDB" id="A0A819P0H0"/>
<dbReference type="PIRSF" id="PIRSF001220">
    <property type="entry name" value="L-ASNase_gatD"/>
    <property type="match status" value="1"/>
</dbReference>
<dbReference type="InterPro" id="IPR037152">
    <property type="entry name" value="L-asparaginase_N_sf"/>
</dbReference>
<dbReference type="InterPro" id="IPR036152">
    <property type="entry name" value="Asp/glu_Ase-like_sf"/>
</dbReference>
<evidence type="ECO:0000259" key="2">
    <source>
        <dbReference type="Pfam" id="PF00710"/>
    </source>
</evidence>
<dbReference type="InterPro" id="IPR020827">
    <property type="entry name" value="Asparaginase/glutaminase_AS1"/>
</dbReference>
<dbReference type="PROSITE" id="PS00144">
    <property type="entry name" value="ASN_GLN_ASE_1"/>
    <property type="match status" value="1"/>
</dbReference>
<dbReference type="PANTHER" id="PTHR11707">
    <property type="entry name" value="L-ASPARAGINASE"/>
    <property type="match status" value="1"/>
</dbReference>
<evidence type="ECO:0000313" key="3">
    <source>
        <dbReference type="EMBL" id="CAF4007006.1"/>
    </source>
</evidence>
<evidence type="ECO:0000256" key="1">
    <source>
        <dbReference type="PROSITE-ProRule" id="PRU10099"/>
    </source>
</evidence>
<feature type="domain" description="L-asparaginase N-terminal" evidence="2">
    <location>
        <begin position="45"/>
        <end position="141"/>
    </location>
</feature>
<comment type="caution">
    <text evidence="3">The sequence shown here is derived from an EMBL/GenBank/DDBJ whole genome shotgun (WGS) entry which is preliminary data.</text>
</comment>
<dbReference type="EMBL" id="CAJOBG010002442">
    <property type="protein sequence ID" value="CAF4007006.1"/>
    <property type="molecule type" value="Genomic_DNA"/>
</dbReference>
<dbReference type="GO" id="GO:0004067">
    <property type="term" value="F:asparaginase activity"/>
    <property type="evidence" value="ECO:0007669"/>
    <property type="project" value="UniProtKB-UniRule"/>
</dbReference>
<name>A0A819P0H0_9BILA</name>
<organism evidence="3 4">
    <name type="scientific">Rotaria magnacalcarata</name>
    <dbReference type="NCBI Taxonomy" id="392030"/>
    <lineage>
        <taxon>Eukaryota</taxon>
        <taxon>Metazoa</taxon>
        <taxon>Spiralia</taxon>
        <taxon>Gnathifera</taxon>
        <taxon>Rotifera</taxon>
        <taxon>Eurotatoria</taxon>
        <taxon>Bdelloidea</taxon>
        <taxon>Philodinida</taxon>
        <taxon>Philodinidae</taxon>
        <taxon>Rotaria</taxon>
    </lineage>
</organism>
<dbReference type="PROSITE" id="PS51732">
    <property type="entry name" value="ASN_GLN_ASE_3"/>
    <property type="match status" value="1"/>
</dbReference>
<sequence length="148" mass="16788">MSVNSTAESPSSPSLRRSSNDMLLKPITLLDAQTEKALSKLTIPKVLVLYTGGTIGMKVLRNAYEPAAHFLVSALRGMNIMHDITFEETMKEIDPEKSFLYLPLANEEWIAYYIKEYTPLLDSANMTYDNYIQIALDIKARQNLLRNK</sequence>
<protein>
    <recommendedName>
        <fullName evidence="2">L-asparaginase N-terminal domain-containing protein</fullName>
    </recommendedName>
</protein>
<dbReference type="SUPFAM" id="SSF53774">
    <property type="entry name" value="Glutaminase/Asparaginase"/>
    <property type="match status" value="1"/>
</dbReference>
<dbReference type="InterPro" id="IPR006034">
    <property type="entry name" value="Asparaginase/glutaminase-like"/>
</dbReference>
<dbReference type="Pfam" id="PF00710">
    <property type="entry name" value="Asparaginase"/>
    <property type="match status" value="1"/>
</dbReference>
<feature type="active site" evidence="1">
    <location>
        <position position="54"/>
    </location>
</feature>
<dbReference type="GO" id="GO:0006528">
    <property type="term" value="P:asparagine metabolic process"/>
    <property type="evidence" value="ECO:0007669"/>
    <property type="project" value="UniProtKB-ARBA"/>
</dbReference>
<accession>A0A819P0H0</accession>
<dbReference type="Proteomes" id="UP000663866">
    <property type="component" value="Unassembled WGS sequence"/>
</dbReference>
<evidence type="ECO:0000313" key="4">
    <source>
        <dbReference type="Proteomes" id="UP000663866"/>
    </source>
</evidence>
<gene>
    <name evidence="3" type="ORF">OVN521_LOCUS15389</name>
</gene>